<proteinExistence type="predicted"/>
<sequence>MSRASGDVDAVNTRRKYKQTYNRCHFGRFKAAILQQTAQHVHSLNCKVADMTKKLVKLQKAYDSKGFQAHPCLEDNELVDVGVQTSESLLIDSIYPDALATSNGVLGGEGGGGCSSRKRQKTSRDTSSRLGSDSTSIGKPISKFSVACQTDFTDNTSVEFRYMKRKIIELHLAYDHERQLRAMRERQCNNLEINHFNVTGVKIRSIRLVHQLPYYRKTYCTLTTTTTTLAFSKV</sequence>
<evidence type="ECO:0000256" key="1">
    <source>
        <dbReference type="SAM" id="MobiDB-lite"/>
    </source>
</evidence>
<dbReference type="EMBL" id="LVZM01002420">
    <property type="protein sequence ID" value="OUC48677.1"/>
    <property type="molecule type" value="Genomic_DNA"/>
</dbReference>
<accession>A0A1Y3EY33</accession>
<comment type="caution">
    <text evidence="2">The sequence shown here is derived from an EMBL/GenBank/DDBJ whole genome shotgun (WGS) entry which is preliminary data.</text>
</comment>
<dbReference type="AlphaFoldDB" id="A0A1Y3EY33"/>
<gene>
    <name evidence="2" type="ORF">D917_01118</name>
</gene>
<dbReference type="Proteomes" id="UP000243006">
    <property type="component" value="Unassembled WGS sequence"/>
</dbReference>
<evidence type="ECO:0000313" key="2">
    <source>
        <dbReference type="EMBL" id="OUC48677.1"/>
    </source>
</evidence>
<evidence type="ECO:0000313" key="3">
    <source>
        <dbReference type="Proteomes" id="UP000243006"/>
    </source>
</evidence>
<protein>
    <submittedName>
        <fullName evidence="2">Uncharacterized protein</fullName>
    </submittedName>
</protein>
<name>A0A1Y3EY33_9BILA</name>
<feature type="region of interest" description="Disordered" evidence="1">
    <location>
        <begin position="109"/>
        <end position="136"/>
    </location>
</feature>
<organism evidence="2 3">
    <name type="scientific">Trichinella nativa</name>
    <dbReference type="NCBI Taxonomy" id="6335"/>
    <lineage>
        <taxon>Eukaryota</taxon>
        <taxon>Metazoa</taxon>
        <taxon>Ecdysozoa</taxon>
        <taxon>Nematoda</taxon>
        <taxon>Enoplea</taxon>
        <taxon>Dorylaimia</taxon>
        <taxon>Trichinellida</taxon>
        <taxon>Trichinellidae</taxon>
        <taxon>Trichinella</taxon>
    </lineage>
</organism>
<reference evidence="2 3" key="1">
    <citation type="submission" date="2015-04" db="EMBL/GenBank/DDBJ databases">
        <title>Draft genome of the roundworm Trichinella nativa.</title>
        <authorList>
            <person name="Mitreva M."/>
        </authorList>
    </citation>
    <scope>NUCLEOTIDE SEQUENCE [LARGE SCALE GENOMIC DNA]</scope>
    <source>
        <strain evidence="2 3">ISS45</strain>
    </source>
</reference>